<dbReference type="PANTHER" id="PTHR31719">
    <property type="entry name" value="NAC TRANSCRIPTION FACTOR 56"/>
    <property type="match status" value="1"/>
</dbReference>
<keyword evidence="2" id="KW-0238">DNA-binding</keyword>
<dbReference type="Pfam" id="PF02365">
    <property type="entry name" value="NAM"/>
    <property type="match status" value="1"/>
</dbReference>
<keyword evidence="1" id="KW-0805">Transcription regulation</keyword>
<organism evidence="6 7">
    <name type="scientific">Prunus mume</name>
    <name type="common">Japanese apricot</name>
    <name type="synonym">Armeniaca mume</name>
    <dbReference type="NCBI Taxonomy" id="102107"/>
    <lineage>
        <taxon>Eukaryota</taxon>
        <taxon>Viridiplantae</taxon>
        <taxon>Streptophyta</taxon>
        <taxon>Embryophyta</taxon>
        <taxon>Tracheophyta</taxon>
        <taxon>Spermatophyta</taxon>
        <taxon>Magnoliopsida</taxon>
        <taxon>eudicotyledons</taxon>
        <taxon>Gunneridae</taxon>
        <taxon>Pentapetalae</taxon>
        <taxon>rosids</taxon>
        <taxon>fabids</taxon>
        <taxon>Rosales</taxon>
        <taxon>Rosaceae</taxon>
        <taxon>Amygdaloideae</taxon>
        <taxon>Amygdaleae</taxon>
        <taxon>Prunus</taxon>
    </lineage>
</organism>
<name>A0ABM0NS81_PRUMU</name>
<protein>
    <submittedName>
        <fullName evidence="7">NAC domain-containing protein 79-like</fullName>
    </submittedName>
</protein>
<gene>
    <name evidence="7" type="primary">LOC103328434</name>
</gene>
<evidence type="ECO:0000259" key="5">
    <source>
        <dbReference type="PROSITE" id="PS51005"/>
    </source>
</evidence>
<dbReference type="PROSITE" id="PS51005">
    <property type="entry name" value="NAC"/>
    <property type="match status" value="1"/>
</dbReference>
<evidence type="ECO:0000256" key="1">
    <source>
        <dbReference type="ARBA" id="ARBA00023015"/>
    </source>
</evidence>
<keyword evidence="3" id="KW-0804">Transcription</keyword>
<dbReference type="Gene3D" id="2.170.150.80">
    <property type="entry name" value="NAC domain"/>
    <property type="match status" value="1"/>
</dbReference>
<evidence type="ECO:0000313" key="6">
    <source>
        <dbReference type="Proteomes" id="UP000694861"/>
    </source>
</evidence>
<proteinExistence type="predicted"/>
<keyword evidence="4" id="KW-0539">Nucleus</keyword>
<dbReference type="RefSeq" id="XP_008229046.1">
    <property type="nucleotide sequence ID" value="XM_008230824.1"/>
</dbReference>
<evidence type="ECO:0000313" key="7">
    <source>
        <dbReference type="RefSeq" id="XP_008229046.1"/>
    </source>
</evidence>
<reference evidence="6" key="1">
    <citation type="journal article" date="2012" name="Nat. Commun.">
        <title>The genome of Prunus mume.</title>
        <authorList>
            <person name="Zhang Q."/>
            <person name="Chen W."/>
            <person name="Sun L."/>
            <person name="Zhao F."/>
            <person name="Huang B."/>
            <person name="Yang W."/>
            <person name="Tao Y."/>
            <person name="Wang J."/>
            <person name="Yuan Z."/>
            <person name="Fan G."/>
            <person name="Xing Z."/>
            <person name="Han C."/>
            <person name="Pan H."/>
            <person name="Zhong X."/>
            <person name="Shi W."/>
            <person name="Liang X."/>
            <person name="Du D."/>
            <person name="Sun F."/>
            <person name="Xu Z."/>
            <person name="Hao R."/>
            <person name="Lv T."/>
            <person name="Lv Y."/>
            <person name="Zheng Z."/>
            <person name="Sun M."/>
            <person name="Luo L."/>
            <person name="Cai M."/>
            <person name="Gao Y."/>
            <person name="Wang J."/>
            <person name="Yin Y."/>
            <person name="Xu X."/>
            <person name="Cheng T."/>
            <person name="Wang J."/>
        </authorList>
    </citation>
    <scope>NUCLEOTIDE SEQUENCE [LARGE SCALE GENOMIC DNA]</scope>
</reference>
<evidence type="ECO:0000256" key="4">
    <source>
        <dbReference type="ARBA" id="ARBA00023242"/>
    </source>
</evidence>
<evidence type="ECO:0000256" key="2">
    <source>
        <dbReference type="ARBA" id="ARBA00023125"/>
    </source>
</evidence>
<dbReference type="Proteomes" id="UP000694861">
    <property type="component" value="Linkage group LG4"/>
</dbReference>
<dbReference type="InterPro" id="IPR003441">
    <property type="entry name" value="NAC-dom"/>
</dbReference>
<keyword evidence="6" id="KW-1185">Reference proteome</keyword>
<feature type="domain" description="NAC" evidence="5">
    <location>
        <begin position="9"/>
        <end position="155"/>
    </location>
</feature>
<reference evidence="7" key="2">
    <citation type="submission" date="2025-08" db="UniProtKB">
        <authorList>
            <consortium name="RefSeq"/>
        </authorList>
    </citation>
    <scope>IDENTIFICATION</scope>
</reference>
<evidence type="ECO:0000256" key="3">
    <source>
        <dbReference type="ARBA" id="ARBA00023163"/>
    </source>
</evidence>
<accession>A0ABM0NS81</accession>
<dbReference type="GeneID" id="103328434"/>
<dbReference type="PANTHER" id="PTHR31719:SF43">
    <property type="entry name" value="NAC TRANSCRIPTION FACTOR 56"/>
    <property type="match status" value="1"/>
</dbReference>
<dbReference type="InterPro" id="IPR036093">
    <property type="entry name" value="NAC_dom_sf"/>
</dbReference>
<dbReference type="SUPFAM" id="SSF101941">
    <property type="entry name" value="NAC domain"/>
    <property type="match status" value="1"/>
</dbReference>
<sequence>METTRSLGLLVGCRFEPYEAELLAHYLYNKVNGLPLSSNAVIECDLYGEEEIWRKLFDETGETSLYFFTELKKKTGKGSRVERMSSGGCVTWRNQSNKVICVNDNEPNKIVIGYKRMFSYVPKKTSTIAKGEWVMHEFWLAGCLVNNNNQPSLIN</sequence>